<sequence length="225" mass="26180">MSILKPVKCILSIHNIRSFHNLSRNAKVKSVIASGSSFKYCSKDSQGQNCWKCGAAKRNCSDLFCSEYEKFDIDQTILRNEYRRLQSHLHPDKFTNRSDEEKEISADYSSLVNKAYNCLLTPLKRAEHLLRLYGNHINENQPLDSNFLMEMMELNEEAENTNDPEKLKGLNMKNKKEIDKLILSIEESFKQKDLEVVKQLIMKLQYYSSLGHRINRTLRELGIVD</sequence>
<proteinExistence type="inferred from homology"/>
<dbReference type="InterPro" id="IPR004640">
    <property type="entry name" value="HscB"/>
</dbReference>
<dbReference type="InterPro" id="IPR036386">
    <property type="entry name" value="HscB_C_sf"/>
</dbReference>
<reference evidence="4" key="1">
    <citation type="submission" date="2020-08" db="EMBL/GenBank/DDBJ databases">
        <title>Genome sequencing and assembly of the red palm weevil Rhynchophorus ferrugineus.</title>
        <authorList>
            <person name="Dias G.B."/>
            <person name="Bergman C.M."/>
            <person name="Manee M."/>
        </authorList>
    </citation>
    <scope>NUCLEOTIDE SEQUENCE</scope>
    <source>
        <strain evidence="4">AA-2017</strain>
        <tissue evidence="4">Whole larva</tissue>
    </source>
</reference>
<gene>
    <name evidence="5" type="ORF">GWI33_003630</name>
    <name evidence="4" type="ORF">GWI33_003634</name>
</gene>
<dbReference type="AlphaFoldDB" id="A0A834M108"/>
<dbReference type="SUPFAM" id="SSF46565">
    <property type="entry name" value="Chaperone J-domain"/>
    <property type="match status" value="1"/>
</dbReference>
<evidence type="ECO:0000313" key="4">
    <source>
        <dbReference type="EMBL" id="KAF7263085.1"/>
    </source>
</evidence>
<evidence type="ECO:0000259" key="3">
    <source>
        <dbReference type="SMART" id="SM00271"/>
    </source>
</evidence>
<dbReference type="InterPro" id="IPR036869">
    <property type="entry name" value="J_dom_sf"/>
</dbReference>
<dbReference type="OrthoDB" id="448954at2759"/>
<organism evidence="4 6">
    <name type="scientific">Rhynchophorus ferrugineus</name>
    <name type="common">Red palm weevil</name>
    <name type="synonym">Curculio ferrugineus</name>
    <dbReference type="NCBI Taxonomy" id="354439"/>
    <lineage>
        <taxon>Eukaryota</taxon>
        <taxon>Metazoa</taxon>
        <taxon>Ecdysozoa</taxon>
        <taxon>Arthropoda</taxon>
        <taxon>Hexapoda</taxon>
        <taxon>Insecta</taxon>
        <taxon>Pterygota</taxon>
        <taxon>Neoptera</taxon>
        <taxon>Endopterygota</taxon>
        <taxon>Coleoptera</taxon>
        <taxon>Polyphaga</taxon>
        <taxon>Cucujiformia</taxon>
        <taxon>Curculionidae</taxon>
        <taxon>Dryophthorinae</taxon>
        <taxon>Rhynchophorus</taxon>
    </lineage>
</organism>
<comment type="caution">
    <text evidence="4">The sequence shown here is derived from an EMBL/GenBank/DDBJ whole genome shotgun (WGS) entry which is preliminary data.</text>
</comment>
<dbReference type="PANTHER" id="PTHR14021">
    <property type="entry name" value="IRON-SULFUR CLUSTER CO-CHAPERONE PROTEIN HSCB"/>
    <property type="match status" value="1"/>
</dbReference>
<dbReference type="NCBIfam" id="TIGR00714">
    <property type="entry name" value="hscB"/>
    <property type="match status" value="1"/>
</dbReference>
<dbReference type="InterPro" id="IPR001623">
    <property type="entry name" value="DnaJ_domain"/>
</dbReference>
<dbReference type="GO" id="GO:0051259">
    <property type="term" value="P:protein complex oligomerization"/>
    <property type="evidence" value="ECO:0007669"/>
    <property type="project" value="InterPro"/>
</dbReference>
<dbReference type="InterPro" id="IPR009073">
    <property type="entry name" value="HscB_oligo_C"/>
</dbReference>
<dbReference type="SMART" id="SM00271">
    <property type="entry name" value="DnaJ"/>
    <property type="match status" value="1"/>
</dbReference>
<protein>
    <recommendedName>
        <fullName evidence="3">J domain-containing protein</fullName>
    </recommendedName>
</protein>
<dbReference type="EMBL" id="JAACXV010023272">
    <property type="protein sequence ID" value="KAF7263085.1"/>
    <property type="molecule type" value="Genomic_DNA"/>
</dbReference>
<dbReference type="Pfam" id="PF07743">
    <property type="entry name" value="HSCB_C"/>
    <property type="match status" value="1"/>
</dbReference>
<feature type="domain" description="J" evidence="3">
    <location>
        <begin position="58"/>
        <end position="124"/>
    </location>
</feature>
<dbReference type="Gene3D" id="1.20.1280.20">
    <property type="entry name" value="HscB, C-terminal domain"/>
    <property type="match status" value="1"/>
</dbReference>
<dbReference type="Proteomes" id="UP000625711">
    <property type="component" value="Unassembled WGS sequence"/>
</dbReference>
<dbReference type="GO" id="GO:0051087">
    <property type="term" value="F:protein-folding chaperone binding"/>
    <property type="evidence" value="ECO:0007669"/>
    <property type="project" value="InterPro"/>
</dbReference>
<dbReference type="EMBL" id="JAACXV010023269">
    <property type="protein sequence ID" value="KAF7263089.1"/>
    <property type="molecule type" value="Genomic_DNA"/>
</dbReference>
<name>A0A834M108_RHYFE</name>
<dbReference type="GO" id="GO:0005739">
    <property type="term" value="C:mitochondrion"/>
    <property type="evidence" value="ECO:0007669"/>
    <property type="project" value="TreeGrafter"/>
</dbReference>
<evidence type="ECO:0000256" key="1">
    <source>
        <dbReference type="ARBA" id="ARBA00010476"/>
    </source>
</evidence>
<evidence type="ECO:0000313" key="6">
    <source>
        <dbReference type="Proteomes" id="UP000625711"/>
    </source>
</evidence>
<dbReference type="PANTHER" id="PTHR14021:SF15">
    <property type="entry name" value="IRON-SULFUR CLUSTER CO-CHAPERONE PROTEIN HSCB"/>
    <property type="match status" value="1"/>
</dbReference>
<dbReference type="GO" id="GO:0001671">
    <property type="term" value="F:ATPase activator activity"/>
    <property type="evidence" value="ECO:0007669"/>
    <property type="project" value="InterPro"/>
</dbReference>
<keyword evidence="6" id="KW-1185">Reference proteome</keyword>
<comment type="similarity">
    <text evidence="1">Belongs to the HscB family.</text>
</comment>
<dbReference type="Gene3D" id="1.10.287.110">
    <property type="entry name" value="DnaJ domain"/>
    <property type="match status" value="1"/>
</dbReference>
<keyword evidence="2" id="KW-0143">Chaperone</keyword>
<evidence type="ECO:0000313" key="5">
    <source>
        <dbReference type="EMBL" id="KAF7263089.1"/>
    </source>
</evidence>
<dbReference type="SUPFAM" id="SSF47144">
    <property type="entry name" value="HSC20 (HSCB), C-terminal oligomerisation domain"/>
    <property type="match status" value="1"/>
</dbReference>
<evidence type="ECO:0000256" key="2">
    <source>
        <dbReference type="ARBA" id="ARBA00023186"/>
    </source>
</evidence>
<dbReference type="GO" id="GO:0044571">
    <property type="term" value="P:[2Fe-2S] cluster assembly"/>
    <property type="evidence" value="ECO:0007669"/>
    <property type="project" value="InterPro"/>
</dbReference>
<accession>A0A834M108</accession>